<keyword evidence="4" id="KW-1185">Reference proteome</keyword>
<organism evidence="3 4">
    <name type="scientific">Deinococcus hopiensis KR-140</name>
    <dbReference type="NCBI Taxonomy" id="695939"/>
    <lineage>
        <taxon>Bacteria</taxon>
        <taxon>Thermotogati</taxon>
        <taxon>Deinococcota</taxon>
        <taxon>Deinococci</taxon>
        <taxon>Deinococcales</taxon>
        <taxon>Deinococcaceae</taxon>
        <taxon>Deinococcus</taxon>
    </lineage>
</organism>
<dbReference type="AlphaFoldDB" id="A0A1W1VLX8"/>
<evidence type="ECO:0000313" key="3">
    <source>
        <dbReference type="EMBL" id="SMB94220.1"/>
    </source>
</evidence>
<proteinExistence type="predicted"/>
<gene>
    <name evidence="3" type="ORF">SAMN00790413_02295</name>
</gene>
<dbReference type="RefSeq" id="WP_084049588.1">
    <property type="nucleotide sequence ID" value="NZ_FWWU01000009.1"/>
</dbReference>
<protein>
    <submittedName>
        <fullName evidence="3">Helix-turn-helix domain-containing protein</fullName>
    </submittedName>
</protein>
<dbReference type="InterPro" id="IPR001387">
    <property type="entry name" value="Cro/C1-type_HTH"/>
</dbReference>
<reference evidence="3 4" key="1">
    <citation type="submission" date="2017-04" db="EMBL/GenBank/DDBJ databases">
        <authorList>
            <person name="Afonso C.L."/>
            <person name="Miller P.J."/>
            <person name="Scott M.A."/>
            <person name="Spackman E."/>
            <person name="Goraichik I."/>
            <person name="Dimitrov K.M."/>
            <person name="Suarez D.L."/>
            <person name="Swayne D.E."/>
        </authorList>
    </citation>
    <scope>NUCLEOTIDE SEQUENCE [LARGE SCALE GENOMIC DNA]</scope>
    <source>
        <strain evidence="3 4">KR-140</strain>
    </source>
</reference>
<dbReference type="Gene3D" id="1.10.260.40">
    <property type="entry name" value="lambda repressor-like DNA-binding domains"/>
    <property type="match status" value="1"/>
</dbReference>
<dbReference type="SUPFAM" id="SSF47413">
    <property type="entry name" value="lambda repressor-like DNA-binding domains"/>
    <property type="match status" value="1"/>
</dbReference>
<dbReference type="SMART" id="SM00530">
    <property type="entry name" value="HTH_XRE"/>
    <property type="match status" value="1"/>
</dbReference>
<feature type="compositionally biased region" description="Basic and acidic residues" evidence="1">
    <location>
        <begin position="1"/>
        <end position="11"/>
    </location>
</feature>
<dbReference type="GO" id="GO:0003677">
    <property type="term" value="F:DNA binding"/>
    <property type="evidence" value="ECO:0007669"/>
    <property type="project" value="InterPro"/>
</dbReference>
<dbReference type="STRING" id="695939.SAMN00790413_02295"/>
<feature type="region of interest" description="Disordered" evidence="1">
    <location>
        <begin position="1"/>
        <end position="22"/>
    </location>
</feature>
<evidence type="ECO:0000256" key="1">
    <source>
        <dbReference type="SAM" id="MobiDB-lite"/>
    </source>
</evidence>
<dbReference type="EMBL" id="FWWU01000009">
    <property type="protein sequence ID" value="SMB94220.1"/>
    <property type="molecule type" value="Genomic_DNA"/>
</dbReference>
<feature type="domain" description="HTH cro/C1-type" evidence="2">
    <location>
        <begin position="25"/>
        <end position="81"/>
    </location>
</feature>
<accession>A0A1W1VLX8</accession>
<dbReference type="CDD" id="cd00093">
    <property type="entry name" value="HTH_XRE"/>
    <property type="match status" value="1"/>
</dbReference>
<evidence type="ECO:0000313" key="4">
    <source>
        <dbReference type="Proteomes" id="UP000192582"/>
    </source>
</evidence>
<dbReference type="Proteomes" id="UP000192582">
    <property type="component" value="Unassembled WGS sequence"/>
</dbReference>
<sequence>MSQADKGKADKGSTPWSGQDSGKFLKQRRLELGLTMAQVKERSTVPNVAYLGSLEAGRNNVARSKHLPSLARALELSEGDLARITGRPMFSASVDVRHSSRLNRPTVLAGKWNGAQAGAYTLDEAPETILVVDPAQKALVVGQHYVILVSASGEVVRSVSVEAEGKVQVLQGSRVLASDEVIVVGRIVHEGRAL</sequence>
<name>A0A1W1VLX8_9DEIO</name>
<evidence type="ECO:0000259" key="2">
    <source>
        <dbReference type="PROSITE" id="PS50943"/>
    </source>
</evidence>
<dbReference type="OrthoDB" id="68108at2"/>
<dbReference type="InterPro" id="IPR010982">
    <property type="entry name" value="Lambda_DNA-bd_dom_sf"/>
</dbReference>
<dbReference type="PROSITE" id="PS50943">
    <property type="entry name" value="HTH_CROC1"/>
    <property type="match status" value="1"/>
</dbReference>